<evidence type="ECO:0000313" key="1">
    <source>
        <dbReference type="EMBL" id="KGO27567.1"/>
    </source>
</evidence>
<gene>
    <name evidence="1" type="ORF">Q757_07575</name>
</gene>
<accession>A0ABR4XPV7</accession>
<organism evidence="1 2">
    <name type="scientific">Oenococcus alcoholitolerans</name>
    <dbReference type="NCBI Taxonomy" id="931074"/>
    <lineage>
        <taxon>Bacteria</taxon>
        <taxon>Bacillati</taxon>
        <taxon>Bacillota</taxon>
        <taxon>Bacilli</taxon>
        <taxon>Lactobacillales</taxon>
        <taxon>Lactobacillaceae</taxon>
        <taxon>Oenococcus</taxon>
    </lineage>
</organism>
<comment type="caution">
    <text evidence="1">The sequence shown here is derived from an EMBL/GenBank/DDBJ whole genome shotgun (WGS) entry which is preliminary data.</text>
</comment>
<dbReference type="EMBL" id="AXCV01000395">
    <property type="protein sequence ID" value="KGO27567.1"/>
    <property type="molecule type" value="Genomic_DNA"/>
</dbReference>
<protein>
    <submittedName>
        <fullName evidence="1">Uncharacterized protein</fullName>
    </submittedName>
</protein>
<keyword evidence="2" id="KW-1185">Reference proteome</keyword>
<name>A0ABR4XPV7_9LACO</name>
<sequence length="35" mass="3959">MKKKVLALNKHNDGYDLSSIAVYLLQKIRLLATSL</sequence>
<reference evidence="1 2" key="1">
    <citation type="journal article" date="2014" name="Antonie Van Leeuwenhoek">
        <title>Oenococcus alcoholitolerans sp. nov., a lactic acid bacteria isolated from cachaca and ethanol fermentation processes.</title>
        <authorList>
            <person name="Badotti F."/>
            <person name="Moreira A.P."/>
            <person name="Tonon L.A."/>
            <person name="de Lucena B.T."/>
            <person name="Gomes Fde C."/>
            <person name="Kruger R."/>
            <person name="Thompson C.C."/>
            <person name="de Morais M.A.Jr."/>
            <person name="Rosa C.A."/>
            <person name="Thompson F.L."/>
        </authorList>
    </citation>
    <scope>NUCLEOTIDE SEQUENCE [LARGE SCALE GENOMIC DNA]</scope>
    <source>
        <strain evidence="1 2">UFRJ-M7.2.18</strain>
    </source>
</reference>
<evidence type="ECO:0000313" key="2">
    <source>
        <dbReference type="Proteomes" id="UP000030023"/>
    </source>
</evidence>
<dbReference type="Proteomes" id="UP000030023">
    <property type="component" value="Unassembled WGS sequence"/>
</dbReference>
<proteinExistence type="predicted"/>